<dbReference type="Proteomes" id="UP001498398">
    <property type="component" value="Unassembled WGS sequence"/>
</dbReference>
<organism evidence="1 2">
    <name type="scientific">Marasmiellus scandens</name>
    <dbReference type="NCBI Taxonomy" id="2682957"/>
    <lineage>
        <taxon>Eukaryota</taxon>
        <taxon>Fungi</taxon>
        <taxon>Dikarya</taxon>
        <taxon>Basidiomycota</taxon>
        <taxon>Agaricomycotina</taxon>
        <taxon>Agaricomycetes</taxon>
        <taxon>Agaricomycetidae</taxon>
        <taxon>Agaricales</taxon>
        <taxon>Marasmiineae</taxon>
        <taxon>Omphalotaceae</taxon>
        <taxon>Marasmiellus</taxon>
    </lineage>
</organism>
<accession>A0ABR1JJI8</accession>
<name>A0ABR1JJI8_9AGAR</name>
<gene>
    <name evidence="1" type="ORF">VKT23_007855</name>
</gene>
<comment type="caution">
    <text evidence="1">The sequence shown here is derived from an EMBL/GenBank/DDBJ whole genome shotgun (WGS) entry which is preliminary data.</text>
</comment>
<reference evidence="1 2" key="1">
    <citation type="submission" date="2024-01" db="EMBL/GenBank/DDBJ databases">
        <title>A draft genome for the cacao thread blight pathogen Marasmiellus scandens.</title>
        <authorList>
            <person name="Baruah I.K."/>
            <person name="Leung J."/>
            <person name="Bukari Y."/>
            <person name="Amoako-Attah I."/>
            <person name="Meinhardt L.W."/>
            <person name="Bailey B.A."/>
            <person name="Cohen S.P."/>
        </authorList>
    </citation>
    <scope>NUCLEOTIDE SEQUENCE [LARGE SCALE GENOMIC DNA]</scope>
    <source>
        <strain evidence="1 2">GH-19</strain>
    </source>
</reference>
<keyword evidence="2" id="KW-1185">Reference proteome</keyword>
<proteinExistence type="predicted"/>
<evidence type="ECO:0000313" key="2">
    <source>
        <dbReference type="Proteomes" id="UP001498398"/>
    </source>
</evidence>
<sequence length="264" mass="29540">MLGRNHSGQTRGVLRIVAPKLCELHIHLRNEFGYAFTYEPLAKLFRGLECPKLQSLSLTSSGGSSFSGYSQHGHAEQSCRAALIDFITHSDLTSKLRRLAVKEMSMTTTDMIIVLKSLLAITDLTIHDVSVADGRGLSLFGGRSSSNHILVQEFFQEFCVVREDATLPIDSGHDITSPLLPNLYRMELKLADIQEDVKELRRMVHSRWDISCSSPVTRLGCVVVLLTSDGGLPEDEWEDFHRYKKEGMLVKVQRVRGQQVIVGD</sequence>
<protein>
    <submittedName>
        <fullName evidence="1">Uncharacterized protein</fullName>
    </submittedName>
</protein>
<evidence type="ECO:0000313" key="1">
    <source>
        <dbReference type="EMBL" id="KAK7462251.1"/>
    </source>
</evidence>
<dbReference type="EMBL" id="JBANRG010000011">
    <property type="protein sequence ID" value="KAK7462251.1"/>
    <property type="molecule type" value="Genomic_DNA"/>
</dbReference>